<organism evidence="1 2">
    <name type="scientific">Acidiferrimicrobium australe</name>
    <dbReference type="NCBI Taxonomy" id="2664430"/>
    <lineage>
        <taxon>Bacteria</taxon>
        <taxon>Bacillati</taxon>
        <taxon>Actinomycetota</taxon>
        <taxon>Acidimicrobiia</taxon>
        <taxon>Acidimicrobiales</taxon>
        <taxon>Acidimicrobiaceae</taxon>
        <taxon>Acidiferrimicrobium</taxon>
    </lineage>
</organism>
<proteinExistence type="predicted"/>
<accession>A0ABW9QYF0</accession>
<evidence type="ECO:0000313" key="2">
    <source>
        <dbReference type="Proteomes" id="UP000437736"/>
    </source>
</evidence>
<evidence type="ECO:0008006" key="3">
    <source>
        <dbReference type="Google" id="ProtNLM"/>
    </source>
</evidence>
<evidence type="ECO:0000313" key="1">
    <source>
        <dbReference type="EMBL" id="MST34625.1"/>
    </source>
</evidence>
<dbReference type="EMBL" id="WJHE01001109">
    <property type="protein sequence ID" value="MST34625.1"/>
    <property type="molecule type" value="Genomic_DNA"/>
</dbReference>
<sequence length="222" mass="24602">MSDASAVSRADPLWMRDCRAYVVQADLDEPCRRRLAEVQDRLTGVLPGSVICPPASLHVSVAVLLSVRRDYPAPKDALWAQWGSRWCDQLRALAEGFPPFELRFERLEVSQAAVIALADPVAAVESLRRRAAALQQDAGLVSYQPSIVHCTLLRYGTSGLQLSGLDRVARAVPLQARTVVRQLTVRRELVYPSVVSEAVDRFDLWGRPPDDGRRPPLRAAAR</sequence>
<dbReference type="Proteomes" id="UP000437736">
    <property type="component" value="Unassembled WGS sequence"/>
</dbReference>
<dbReference type="Gene3D" id="3.90.1140.10">
    <property type="entry name" value="Cyclic phosphodiesterase"/>
    <property type="match status" value="1"/>
</dbReference>
<name>A0ABW9QYF0_9ACTN</name>
<reference evidence="1 2" key="1">
    <citation type="submission" date="2019-11" db="EMBL/GenBank/DDBJ databases">
        <title>Acidiferrimicrobium australis gen. nov., sp. nov., an acidophilic and obligately heterotrophic, member of the Actinobacteria that catalyses dissimilatory oxido- reduction of iron isolated from metal-rich acidic water in Chile.</title>
        <authorList>
            <person name="Gonzalez D."/>
            <person name="Huber K."/>
            <person name="Hedrich S."/>
            <person name="Rojas-Villalobos C."/>
            <person name="Quatrini R."/>
            <person name="Dinamarca M.A."/>
            <person name="Schwarz A."/>
            <person name="Canales C."/>
            <person name="Nancucheo I."/>
        </authorList>
    </citation>
    <scope>NUCLEOTIDE SEQUENCE [LARGE SCALE GENOMIC DNA]</scope>
    <source>
        <strain evidence="1 2">USS-CCA1</strain>
    </source>
</reference>
<gene>
    <name evidence="1" type="ORF">GHK86_18090</name>
</gene>
<keyword evidence="2" id="KW-1185">Reference proteome</keyword>
<comment type="caution">
    <text evidence="1">The sequence shown here is derived from an EMBL/GenBank/DDBJ whole genome shotgun (WGS) entry which is preliminary data.</text>
</comment>
<protein>
    <recommendedName>
        <fullName evidence="3">2'-5' RNA ligase family protein</fullName>
    </recommendedName>
</protein>
<dbReference type="SUPFAM" id="SSF55144">
    <property type="entry name" value="LigT-like"/>
    <property type="match status" value="1"/>
</dbReference>
<dbReference type="InterPro" id="IPR009097">
    <property type="entry name" value="Cyclic_Pdiesterase"/>
</dbReference>